<dbReference type="InterPro" id="IPR016181">
    <property type="entry name" value="Acyl_CoA_acyltransferase"/>
</dbReference>
<gene>
    <name evidence="2" type="primary">mshD</name>
    <name evidence="2" type="ORF">HDCHBGLK_01644</name>
</gene>
<reference evidence="2 3" key="1">
    <citation type="journal article" date="2019" name="Appl. Environ. Microbiol.">
        <title>Clostridium scindens ATCC 35704: integration of nutritional requirements, the complete genome sequence, and global transcriptional responses to bile acids.</title>
        <authorList>
            <person name="Devendran S."/>
            <person name="Shrestha R."/>
            <person name="Alves J.M.P."/>
            <person name="Wolf P.G."/>
            <person name="Ly L."/>
            <person name="Hernandez A.G."/>
            <person name="Mendez-Garcia C."/>
            <person name="Inboden A."/>
            <person name="Wiley J."/>
            <person name="Paul O."/>
            <person name="Allen A."/>
            <person name="Springer E."/>
            <person name="Wright C.L."/>
            <person name="Fields C.J."/>
            <person name="Daniel S.L."/>
            <person name="Ridlon J.M."/>
        </authorList>
    </citation>
    <scope>NUCLEOTIDE SEQUENCE [LARGE SCALE GENOMIC DNA]</scope>
    <source>
        <strain evidence="2 3">ATCC 35704</strain>
    </source>
</reference>
<keyword evidence="3" id="KW-1185">Reference proteome</keyword>
<organism evidence="2 3">
    <name type="scientific">Clostridium scindens (strain ATCC 35704 / DSM 5676 / VPI 13733 / 19)</name>
    <dbReference type="NCBI Taxonomy" id="411468"/>
    <lineage>
        <taxon>Bacteria</taxon>
        <taxon>Bacillati</taxon>
        <taxon>Bacillota</taxon>
        <taxon>Clostridia</taxon>
        <taxon>Lachnospirales</taxon>
        <taxon>Lachnospiraceae</taxon>
    </lineage>
</organism>
<dbReference type="Gene3D" id="3.40.630.30">
    <property type="match status" value="1"/>
</dbReference>
<dbReference type="AlphaFoldDB" id="A0A494WKM6"/>
<name>A0A494WKM6_CLOS5</name>
<dbReference type="CDD" id="cd04301">
    <property type="entry name" value="NAT_SF"/>
    <property type="match status" value="1"/>
</dbReference>
<evidence type="ECO:0000259" key="1">
    <source>
        <dbReference type="PROSITE" id="PS51186"/>
    </source>
</evidence>
<dbReference type="Gene3D" id="1.50.10.20">
    <property type="match status" value="1"/>
</dbReference>
<dbReference type="GeneID" id="93982579"/>
<dbReference type="SUPFAM" id="SSF55729">
    <property type="entry name" value="Acyl-CoA N-acyltransferases (Nat)"/>
    <property type="match status" value="1"/>
</dbReference>
<accession>A0A494WKM6</accession>
<dbReference type="RefSeq" id="WP_009249052.1">
    <property type="nucleotide sequence ID" value="NZ_CP036170.1"/>
</dbReference>
<evidence type="ECO:0000313" key="3">
    <source>
        <dbReference type="Proteomes" id="UP000289664"/>
    </source>
</evidence>
<dbReference type="OrthoDB" id="9790865at2"/>
<keyword evidence="2" id="KW-0808">Transferase</keyword>
<dbReference type="Proteomes" id="UP000289664">
    <property type="component" value="Chromosome"/>
</dbReference>
<dbReference type="EC" id="2.3.1.189" evidence="2"/>
<dbReference type="GO" id="GO:0035447">
    <property type="term" value="F:mycothiol synthase activity"/>
    <property type="evidence" value="ECO:0007669"/>
    <property type="project" value="UniProtKB-EC"/>
</dbReference>
<dbReference type="InterPro" id="IPR008930">
    <property type="entry name" value="Terpenoid_cyclase/PrenylTrfase"/>
</dbReference>
<dbReference type="InterPro" id="IPR000182">
    <property type="entry name" value="GNAT_dom"/>
</dbReference>
<keyword evidence="2" id="KW-0012">Acyltransferase</keyword>
<dbReference type="SUPFAM" id="SSF48239">
    <property type="entry name" value="Terpenoid cyclases/Protein prenyltransferases"/>
    <property type="match status" value="1"/>
</dbReference>
<dbReference type="PROSITE" id="PS51186">
    <property type="entry name" value="GNAT"/>
    <property type="match status" value="1"/>
</dbReference>
<protein>
    <submittedName>
        <fullName evidence="2">Mycothiol acetyltransferase</fullName>
        <ecNumber evidence="2">2.3.1.189</ecNumber>
    </submittedName>
</protein>
<evidence type="ECO:0000313" key="2">
    <source>
        <dbReference type="EMBL" id="QBF74247.1"/>
    </source>
</evidence>
<dbReference type="Pfam" id="PF00583">
    <property type="entry name" value="Acetyltransf_1"/>
    <property type="match status" value="1"/>
</dbReference>
<dbReference type="EMBL" id="CP036170">
    <property type="protein sequence ID" value="QBF74247.1"/>
    <property type="molecule type" value="Genomic_DNA"/>
</dbReference>
<dbReference type="InterPro" id="IPR050276">
    <property type="entry name" value="MshD_Acetyltransferase"/>
</dbReference>
<feature type="domain" description="N-acetyltransferase" evidence="1">
    <location>
        <begin position="3"/>
        <end position="158"/>
    </location>
</feature>
<sequence length="430" mass="49376">MRYSIRQMKTSEYPLLAEFLYEAIFVREGEEPAPRNIIEKPELQVYIKDFGSDKDDHCFLAQADGKVVGAVWARNVKGYGNIDNTTPEFAISLYKEYRRCGIGTALMGRMLEHLREAGYERISLAVQKDNYALKMYQAAGFYVVGENEEEYIMVKELRTDYEADIREILSHRHDNGADLWTTPDKKLLKGAPFTTLESVLYLRELGVPADDPVLEDAASLIFSTWKEDGRFKISPSGGIYPCQTALAAVALCHMGYAADPRMQKTFRHFLDTQQPDGGWKCNKYSFGRGPETEHSTPYTTLEILDAFRFTDRKEAGPALDQAVEFLLKHWRIRKPISPCHYGIGTLFMQIEYPFRGYGLFHYVYVLSFYESARKDDRFKEALEVLESKLADGQIVVERVVPKLAKLSFCKKNKPSKLATYRYQEILKNLE</sequence>
<dbReference type="PANTHER" id="PTHR43617">
    <property type="entry name" value="L-AMINO ACID N-ACETYLTRANSFERASE"/>
    <property type="match status" value="1"/>
</dbReference>
<dbReference type="KEGG" id="csci:HDCHBGLK_01644"/>
<proteinExistence type="predicted"/>